<reference evidence="2 3" key="1">
    <citation type="submission" date="2016-05" db="EMBL/GenBank/DDBJ databases">
        <title>Single-cell genome of chain-forming Candidatus Thiomargarita nelsonii and comparison to other large sulfur-oxidizing bacteria.</title>
        <authorList>
            <person name="Winkel M."/>
            <person name="Salman V."/>
            <person name="Woyke T."/>
            <person name="Schulz-Vogt H."/>
            <person name="Richter M."/>
            <person name="Flood B."/>
            <person name="Bailey J."/>
            <person name="Amann R."/>
            <person name="Mussmann M."/>
        </authorList>
    </citation>
    <scope>NUCLEOTIDE SEQUENCE [LARGE SCALE GENOMIC DNA]</scope>
    <source>
        <strain evidence="2 3">THI036</strain>
    </source>
</reference>
<keyword evidence="3" id="KW-1185">Reference proteome</keyword>
<accession>A0A176RY05</accession>
<dbReference type="AlphaFoldDB" id="A0A176RY05"/>
<dbReference type="Proteomes" id="UP000076962">
    <property type="component" value="Unassembled WGS sequence"/>
</dbReference>
<dbReference type="EC" id="4.6.1.2" evidence="2"/>
<comment type="caution">
    <text evidence="2">The sequence shown here is derived from an EMBL/GenBank/DDBJ whole genome shotgun (WGS) entry which is preliminary data.</text>
</comment>
<dbReference type="Gene3D" id="3.30.70.1230">
    <property type="entry name" value="Nucleotide cyclase"/>
    <property type="match status" value="1"/>
</dbReference>
<dbReference type="GO" id="GO:0035556">
    <property type="term" value="P:intracellular signal transduction"/>
    <property type="evidence" value="ECO:0007669"/>
    <property type="project" value="InterPro"/>
</dbReference>
<dbReference type="SUPFAM" id="SSF55073">
    <property type="entry name" value="Nucleotide cyclase"/>
    <property type="match status" value="1"/>
</dbReference>
<evidence type="ECO:0000259" key="1">
    <source>
        <dbReference type="Pfam" id="PF00211"/>
    </source>
</evidence>
<organism evidence="2 3">
    <name type="scientific">Candidatus Thiomargarita nelsonii</name>
    <dbReference type="NCBI Taxonomy" id="1003181"/>
    <lineage>
        <taxon>Bacteria</taxon>
        <taxon>Pseudomonadati</taxon>
        <taxon>Pseudomonadota</taxon>
        <taxon>Gammaproteobacteria</taxon>
        <taxon>Thiotrichales</taxon>
        <taxon>Thiotrichaceae</taxon>
        <taxon>Thiomargarita</taxon>
    </lineage>
</organism>
<dbReference type="InterPro" id="IPR029787">
    <property type="entry name" value="Nucleotide_cyclase"/>
</dbReference>
<evidence type="ECO:0000313" key="3">
    <source>
        <dbReference type="Proteomes" id="UP000076962"/>
    </source>
</evidence>
<keyword evidence="2" id="KW-0456">Lyase</keyword>
<dbReference type="InterPro" id="IPR001054">
    <property type="entry name" value="A/G_cyclase"/>
</dbReference>
<proteinExistence type="predicted"/>
<feature type="non-terminal residue" evidence="2">
    <location>
        <position position="1"/>
    </location>
</feature>
<gene>
    <name evidence="2" type="ORF">THIOM_003702</name>
</gene>
<dbReference type="EMBL" id="LUTY01002254">
    <property type="protein sequence ID" value="OAD20586.1"/>
    <property type="molecule type" value="Genomic_DNA"/>
</dbReference>
<name>A0A176RY05_9GAMM</name>
<sequence length="38" mass="4485">IQVSEATYQLLKDKFIFERRGPIEVKGKGEMVTYLLKR</sequence>
<dbReference type="GO" id="GO:0004383">
    <property type="term" value="F:guanylate cyclase activity"/>
    <property type="evidence" value="ECO:0007669"/>
    <property type="project" value="UniProtKB-EC"/>
</dbReference>
<dbReference type="GO" id="GO:0004016">
    <property type="term" value="F:adenylate cyclase activity"/>
    <property type="evidence" value="ECO:0007669"/>
    <property type="project" value="UniProtKB-ARBA"/>
</dbReference>
<evidence type="ECO:0000313" key="2">
    <source>
        <dbReference type="EMBL" id="OAD20586.1"/>
    </source>
</evidence>
<feature type="domain" description="Guanylate cyclase" evidence="1">
    <location>
        <begin position="1"/>
        <end position="37"/>
    </location>
</feature>
<protein>
    <submittedName>
        <fullName evidence="2">Adenylyl cyclase class-3/4/guanylyl cyclase domain protein</fullName>
        <ecNumber evidence="2">4.6.1.2</ecNumber>
    </submittedName>
</protein>
<dbReference type="Pfam" id="PF00211">
    <property type="entry name" value="Guanylate_cyc"/>
    <property type="match status" value="1"/>
</dbReference>